<dbReference type="PANTHER" id="PTHR23253">
    <property type="entry name" value="EUKARYOTIC TRANSLATION INITIATION FACTOR 4 GAMMA"/>
    <property type="match status" value="1"/>
</dbReference>
<sequence length="488" mass="56960">MSGSGDGLPPTDGVVHTLPCTGPGCVSWVAMWLPQKITQDHLSRELICGFCAAQKAKELDTWKEKENEYAPIINELKRKLEDEERGKGRMMEELQALKDELNELKVQLKSVEILRLEEKKKTFEEIDALKSTLNEYKGKFDLGEQLTHTLQGFMLELKENKDEAERNKMEEELKALRDTLKGEILRMEERENVKDLEQQVRGNLNNLTRQKFDTLVSKFNALKIETPQTLEKLVDLVFSKAVDEPKFAETCAKLCVKVQEKKISITDCNGKKVQYKFKKLLLNRCQEEFERIRFDTDYYTMMIYAAETEEEKKELHAKMEDAKRDDSSEGVIFFIGQLFKVGMLTMPIMYQCMEKLLEHWRTTLEEDYIECLCRLLTIIGYRLEFYFEASKDDPLRQPLHKTIPPNLRQKNLQKLGPVLQQMKNLSDEEWLSSRIRFCLEDVIELQQNGWVPRARQNTNAPKTIDEIHKEAEMEEHRLTNTGNCDEAV</sequence>
<dbReference type="AlphaFoldDB" id="A0A7R8W2X0"/>
<accession>A0A7R8W2X0</accession>
<evidence type="ECO:0000256" key="2">
    <source>
        <dbReference type="ARBA" id="ARBA00022540"/>
    </source>
</evidence>
<proteinExistence type="inferred from homology"/>
<dbReference type="PANTHER" id="PTHR23253:SF9">
    <property type="entry name" value="EUKARYOTIC TRANSLATION INITIATION FACTOR 4 GAMMA 2"/>
    <property type="match status" value="1"/>
</dbReference>
<comment type="similarity">
    <text evidence="1">Belongs to the eukaryotic initiation factor 4G family.</text>
</comment>
<dbReference type="InterPro" id="IPR003890">
    <property type="entry name" value="MIF4G-like_typ-3"/>
</dbReference>
<protein>
    <submittedName>
        <fullName evidence="4">Uncharacterized protein</fullName>
    </submittedName>
</protein>
<dbReference type="SMART" id="SM00543">
    <property type="entry name" value="MIF4G"/>
    <property type="match status" value="1"/>
</dbReference>
<organism evidence="4">
    <name type="scientific">Cyprideis torosa</name>
    <dbReference type="NCBI Taxonomy" id="163714"/>
    <lineage>
        <taxon>Eukaryota</taxon>
        <taxon>Metazoa</taxon>
        <taxon>Ecdysozoa</taxon>
        <taxon>Arthropoda</taxon>
        <taxon>Crustacea</taxon>
        <taxon>Oligostraca</taxon>
        <taxon>Ostracoda</taxon>
        <taxon>Podocopa</taxon>
        <taxon>Podocopida</taxon>
        <taxon>Cytherocopina</taxon>
        <taxon>Cytheroidea</taxon>
        <taxon>Cytherideidae</taxon>
        <taxon>Cyprideis</taxon>
    </lineage>
</organism>
<evidence type="ECO:0000313" key="4">
    <source>
        <dbReference type="EMBL" id="CAD7223825.1"/>
    </source>
</evidence>
<dbReference type="GO" id="GO:0016281">
    <property type="term" value="C:eukaryotic translation initiation factor 4F complex"/>
    <property type="evidence" value="ECO:0007669"/>
    <property type="project" value="TreeGrafter"/>
</dbReference>
<dbReference type="GO" id="GO:0003743">
    <property type="term" value="F:translation initiation factor activity"/>
    <property type="evidence" value="ECO:0007669"/>
    <property type="project" value="UniProtKB-KW"/>
</dbReference>
<evidence type="ECO:0000256" key="3">
    <source>
        <dbReference type="ARBA" id="ARBA00022917"/>
    </source>
</evidence>
<name>A0A7R8W2X0_9CRUS</name>
<keyword evidence="3" id="KW-0648">Protein biosynthesis</keyword>
<keyword evidence="2" id="KW-0396">Initiation factor</keyword>
<dbReference type="InterPro" id="IPR016024">
    <property type="entry name" value="ARM-type_fold"/>
</dbReference>
<evidence type="ECO:0000256" key="1">
    <source>
        <dbReference type="ARBA" id="ARBA00005775"/>
    </source>
</evidence>
<dbReference type="GO" id="GO:0003729">
    <property type="term" value="F:mRNA binding"/>
    <property type="evidence" value="ECO:0007669"/>
    <property type="project" value="TreeGrafter"/>
</dbReference>
<dbReference type="EMBL" id="OB660261">
    <property type="protein sequence ID" value="CAD7223825.1"/>
    <property type="molecule type" value="Genomic_DNA"/>
</dbReference>
<dbReference type="OrthoDB" id="6379360at2759"/>
<dbReference type="SUPFAM" id="SSF48371">
    <property type="entry name" value="ARM repeat"/>
    <property type="match status" value="1"/>
</dbReference>
<gene>
    <name evidence="4" type="ORF">CTOB1V02_LOCUS1802</name>
</gene>
<dbReference type="Gene3D" id="1.25.40.180">
    <property type="match status" value="1"/>
</dbReference>
<reference evidence="4" key="1">
    <citation type="submission" date="2020-11" db="EMBL/GenBank/DDBJ databases">
        <authorList>
            <person name="Tran Van P."/>
        </authorList>
    </citation>
    <scope>NUCLEOTIDE SEQUENCE</scope>
</reference>
<dbReference type="Pfam" id="PF02854">
    <property type="entry name" value="MIF4G"/>
    <property type="match status" value="1"/>
</dbReference>